<dbReference type="EMBL" id="BJHV01000003">
    <property type="protein sequence ID" value="GDY49341.1"/>
    <property type="molecule type" value="Genomic_DNA"/>
</dbReference>
<comment type="caution">
    <text evidence="1">The sequence shown here is derived from an EMBL/GenBank/DDBJ whole genome shotgun (WGS) entry which is preliminary data.</text>
</comment>
<evidence type="ECO:0000313" key="2">
    <source>
        <dbReference type="Proteomes" id="UP000299290"/>
    </source>
</evidence>
<protein>
    <submittedName>
        <fullName evidence="1">Uncharacterized protein</fullName>
    </submittedName>
</protein>
<organism evidence="1 2">
    <name type="scientific">Streptomyces antimycoticus</name>
    <dbReference type="NCBI Taxonomy" id="68175"/>
    <lineage>
        <taxon>Bacteria</taxon>
        <taxon>Bacillati</taxon>
        <taxon>Actinomycetota</taxon>
        <taxon>Actinomycetes</taxon>
        <taxon>Kitasatosporales</taxon>
        <taxon>Streptomycetaceae</taxon>
        <taxon>Streptomyces</taxon>
        <taxon>Streptomyces violaceusniger group</taxon>
    </lineage>
</organism>
<reference evidence="1 2" key="1">
    <citation type="journal article" date="2020" name="Int. J. Syst. Evol. Microbiol.">
        <title>Reclassification of Streptomyces castelarensis and Streptomyces sporoclivatus as later heterotypic synonyms of Streptomyces antimycoticus.</title>
        <authorList>
            <person name="Komaki H."/>
            <person name="Tamura T."/>
        </authorList>
    </citation>
    <scope>NUCLEOTIDE SEQUENCE [LARGE SCALE GENOMIC DNA]</scope>
    <source>
        <strain evidence="1 2">NBRC 12839</strain>
    </source>
</reference>
<dbReference type="AlphaFoldDB" id="A0A4D4KJL5"/>
<gene>
    <name evidence="1" type="ORF">SANT12839_102230</name>
</gene>
<evidence type="ECO:0000313" key="1">
    <source>
        <dbReference type="EMBL" id="GDY49341.1"/>
    </source>
</evidence>
<proteinExistence type="predicted"/>
<accession>A0A4D4KJL5</accession>
<keyword evidence="2" id="KW-1185">Reference proteome</keyword>
<sequence length="244" mass="27118">MLLAEVTDCLPWMARRLAHWAAGRLGEQTAIERYREEWAAELAELPGKWVRLFHAVSYVVYLPQTREAVRATEVRADRQTIFMSKTVLARQVSATHVAAKLTEAGWSGGVYILAGAANMHTVHEALKTAGRRVLMIDVQAFLVQGAQASGWDLILTDLARDCGMVLVDGVGSDDLQRLRQLRMPCPVLVSYPEAADEGVPETPRIRWLESEPSALMFPTEISFGWIDEAAGVARFDDPIDITWS</sequence>
<dbReference type="Proteomes" id="UP000299290">
    <property type="component" value="Unassembled WGS sequence"/>
</dbReference>
<name>A0A4D4KJL5_9ACTN</name>